<proteinExistence type="predicted"/>
<name>A0A0K1S148_9CHRO</name>
<keyword evidence="2" id="KW-1185">Reference proteome</keyword>
<accession>A0A0K1S148</accession>
<sequence length="66" mass="7641">METIMEIKNIKQKARNLIDKLPDNSTWDDLMYEIYVRQAIEAGLADSEAEKVISVAEVRTKFKLEP</sequence>
<evidence type="ECO:0000313" key="2">
    <source>
        <dbReference type="Proteomes" id="UP000068167"/>
    </source>
</evidence>
<evidence type="ECO:0000313" key="1">
    <source>
        <dbReference type="EMBL" id="AKV67877.1"/>
    </source>
</evidence>
<organism evidence="1 2">
    <name type="scientific">Microcystis panniformis FACHB-1757</name>
    <dbReference type="NCBI Taxonomy" id="1638788"/>
    <lineage>
        <taxon>Bacteria</taxon>
        <taxon>Bacillati</taxon>
        <taxon>Cyanobacteriota</taxon>
        <taxon>Cyanophyceae</taxon>
        <taxon>Oscillatoriophycideae</taxon>
        <taxon>Chroococcales</taxon>
        <taxon>Microcystaceae</taxon>
        <taxon>Microcystis</taxon>
    </lineage>
</organism>
<protein>
    <submittedName>
        <fullName evidence="1">Uncharacterized protein</fullName>
    </submittedName>
</protein>
<dbReference type="Proteomes" id="UP000068167">
    <property type="component" value="Chromosome"/>
</dbReference>
<dbReference type="AlphaFoldDB" id="A0A0K1S148"/>
<dbReference type="EMBL" id="CP011339">
    <property type="protein sequence ID" value="AKV67877.1"/>
    <property type="molecule type" value="Genomic_DNA"/>
</dbReference>
<dbReference type="PATRIC" id="fig|1638788.3.peg.2843"/>
<dbReference type="KEGG" id="mpk:VL20_2831"/>
<gene>
    <name evidence="1" type="ORF">VL20_2831</name>
</gene>
<reference evidence="1 2" key="1">
    <citation type="journal article" date="2016" name="Stand. Genomic Sci.">
        <title>Complete genome sequence and genomic characterization of Microcystis panniformis FACHB 1757 by third-generation sequencing.</title>
        <authorList>
            <person name="Zhang J.Y."/>
            <person name="Guan R."/>
            <person name="Zhang H.J."/>
            <person name="Li H."/>
            <person name="Xiao P."/>
            <person name="Yu G.L."/>
            <person name="Du L."/>
            <person name="Cao D.M."/>
            <person name="Zhu B.C."/>
            <person name="Li R.H."/>
            <person name="Lu Z.H."/>
        </authorList>
    </citation>
    <scope>NUCLEOTIDE SEQUENCE [LARGE SCALE GENOMIC DNA]</scope>
    <source>
        <strain evidence="1 2">FACHB-1757</strain>
    </source>
</reference>